<comment type="caution">
    <text evidence="1">The sequence shown here is derived from an EMBL/GenBank/DDBJ whole genome shotgun (WGS) entry which is preliminary data.</text>
</comment>
<dbReference type="AlphaFoldDB" id="A0A4Y2XB01"/>
<name>A0A4Y2XB01_ARAVE</name>
<gene>
    <name evidence="1" type="ORF">AVEN_83904_1</name>
</gene>
<dbReference type="EMBL" id="BGPR01074027">
    <property type="protein sequence ID" value="GBO46388.1"/>
    <property type="molecule type" value="Genomic_DNA"/>
</dbReference>
<keyword evidence="2" id="KW-1185">Reference proteome</keyword>
<reference evidence="1 2" key="1">
    <citation type="journal article" date="2019" name="Sci. Rep.">
        <title>Orb-weaving spider Araneus ventricosus genome elucidates the spidroin gene catalogue.</title>
        <authorList>
            <person name="Kono N."/>
            <person name="Nakamura H."/>
            <person name="Ohtoshi R."/>
            <person name="Moran D.A.P."/>
            <person name="Shinohara A."/>
            <person name="Yoshida Y."/>
            <person name="Fujiwara M."/>
            <person name="Mori M."/>
            <person name="Tomita M."/>
            <person name="Arakawa K."/>
        </authorList>
    </citation>
    <scope>NUCLEOTIDE SEQUENCE [LARGE SCALE GENOMIC DNA]</scope>
</reference>
<accession>A0A4Y2XB01</accession>
<dbReference type="Proteomes" id="UP000499080">
    <property type="component" value="Unassembled WGS sequence"/>
</dbReference>
<evidence type="ECO:0000313" key="2">
    <source>
        <dbReference type="Proteomes" id="UP000499080"/>
    </source>
</evidence>
<protein>
    <submittedName>
        <fullName evidence="1">Uncharacterized protein</fullName>
    </submittedName>
</protein>
<organism evidence="1 2">
    <name type="scientific">Araneus ventricosus</name>
    <name type="common">Orbweaver spider</name>
    <name type="synonym">Epeira ventricosa</name>
    <dbReference type="NCBI Taxonomy" id="182803"/>
    <lineage>
        <taxon>Eukaryota</taxon>
        <taxon>Metazoa</taxon>
        <taxon>Ecdysozoa</taxon>
        <taxon>Arthropoda</taxon>
        <taxon>Chelicerata</taxon>
        <taxon>Arachnida</taxon>
        <taxon>Araneae</taxon>
        <taxon>Araneomorphae</taxon>
        <taxon>Entelegynae</taxon>
        <taxon>Araneoidea</taxon>
        <taxon>Araneidae</taxon>
        <taxon>Araneus</taxon>
    </lineage>
</organism>
<evidence type="ECO:0000313" key="1">
    <source>
        <dbReference type="EMBL" id="GBO46388.1"/>
    </source>
</evidence>
<sequence length="111" mass="12780">MSLAKLAVRLYNEFGFEIVEKALAEMESGNVPECDEGSPENYPILRSRVKENLLLIPTLLRSRVLEEVERVANEVSGWIYSHNTIERLDYAKCSLFWRCEGTIDRTKTAQK</sequence>
<proteinExistence type="predicted"/>
<dbReference type="OrthoDB" id="6437663at2759"/>